<proteinExistence type="predicted"/>
<dbReference type="Proteomes" id="UP001218218">
    <property type="component" value="Unassembled WGS sequence"/>
</dbReference>
<keyword evidence="2" id="KW-1185">Reference proteome</keyword>
<evidence type="ECO:0000313" key="1">
    <source>
        <dbReference type="EMBL" id="KAJ7321242.1"/>
    </source>
</evidence>
<protein>
    <submittedName>
        <fullName evidence="1">Uncharacterized protein</fullName>
    </submittedName>
</protein>
<dbReference type="EMBL" id="JARIHO010000051">
    <property type="protein sequence ID" value="KAJ7321242.1"/>
    <property type="molecule type" value="Genomic_DNA"/>
</dbReference>
<organism evidence="1 2">
    <name type="scientific">Mycena albidolilacea</name>
    <dbReference type="NCBI Taxonomy" id="1033008"/>
    <lineage>
        <taxon>Eukaryota</taxon>
        <taxon>Fungi</taxon>
        <taxon>Dikarya</taxon>
        <taxon>Basidiomycota</taxon>
        <taxon>Agaricomycotina</taxon>
        <taxon>Agaricomycetes</taxon>
        <taxon>Agaricomycetidae</taxon>
        <taxon>Agaricales</taxon>
        <taxon>Marasmiineae</taxon>
        <taxon>Mycenaceae</taxon>
        <taxon>Mycena</taxon>
    </lineage>
</organism>
<accession>A0AAD6ZG88</accession>
<dbReference type="AlphaFoldDB" id="A0AAD6ZG88"/>
<name>A0AAD6ZG88_9AGAR</name>
<sequence>MGALADQLHAIWVCAAIPFAGGRLFEKDVEIILLGYRGNLSIIVVFTKLDVLREDQGKNWRNSWNGEARR</sequence>
<gene>
    <name evidence="1" type="ORF">DFH08DRAFT_889416</name>
</gene>
<reference evidence="1" key="1">
    <citation type="submission" date="2023-03" db="EMBL/GenBank/DDBJ databases">
        <title>Massive genome expansion in bonnet fungi (Mycena s.s.) driven by repeated elements and novel gene families across ecological guilds.</title>
        <authorList>
            <consortium name="Lawrence Berkeley National Laboratory"/>
            <person name="Harder C.B."/>
            <person name="Miyauchi S."/>
            <person name="Viragh M."/>
            <person name="Kuo A."/>
            <person name="Thoen E."/>
            <person name="Andreopoulos B."/>
            <person name="Lu D."/>
            <person name="Skrede I."/>
            <person name="Drula E."/>
            <person name="Henrissat B."/>
            <person name="Morin E."/>
            <person name="Kohler A."/>
            <person name="Barry K."/>
            <person name="LaButti K."/>
            <person name="Morin E."/>
            <person name="Salamov A."/>
            <person name="Lipzen A."/>
            <person name="Mereny Z."/>
            <person name="Hegedus B."/>
            <person name="Baldrian P."/>
            <person name="Stursova M."/>
            <person name="Weitz H."/>
            <person name="Taylor A."/>
            <person name="Grigoriev I.V."/>
            <person name="Nagy L.G."/>
            <person name="Martin F."/>
            <person name="Kauserud H."/>
        </authorList>
    </citation>
    <scope>NUCLEOTIDE SEQUENCE</scope>
    <source>
        <strain evidence="1">CBHHK002</strain>
    </source>
</reference>
<evidence type="ECO:0000313" key="2">
    <source>
        <dbReference type="Proteomes" id="UP001218218"/>
    </source>
</evidence>
<comment type="caution">
    <text evidence="1">The sequence shown here is derived from an EMBL/GenBank/DDBJ whole genome shotgun (WGS) entry which is preliminary data.</text>
</comment>